<evidence type="ECO:0000313" key="4">
    <source>
        <dbReference type="EMBL" id="ORY23658.1"/>
    </source>
</evidence>
<dbReference type="STRING" id="1754190.A0A1Y2AM56"/>
<dbReference type="EMBL" id="MCOG01000231">
    <property type="protein sequence ID" value="ORY23658.1"/>
    <property type="molecule type" value="Genomic_DNA"/>
</dbReference>
<dbReference type="SUPFAM" id="SSF48403">
    <property type="entry name" value="Ankyrin repeat"/>
    <property type="match status" value="1"/>
</dbReference>
<evidence type="ECO:0000256" key="1">
    <source>
        <dbReference type="ARBA" id="ARBA00022737"/>
    </source>
</evidence>
<reference evidence="4 5" key="1">
    <citation type="submission" date="2016-08" db="EMBL/GenBank/DDBJ databases">
        <title>A Parts List for Fungal Cellulosomes Revealed by Comparative Genomics.</title>
        <authorList>
            <consortium name="DOE Joint Genome Institute"/>
            <person name="Haitjema C.H."/>
            <person name="Gilmore S.P."/>
            <person name="Henske J.K."/>
            <person name="Solomon K.V."/>
            <person name="De Groot R."/>
            <person name="Kuo A."/>
            <person name="Mondo S.J."/>
            <person name="Salamov A.A."/>
            <person name="Labutti K."/>
            <person name="Zhao Z."/>
            <person name="Chiniquy J."/>
            <person name="Barry K."/>
            <person name="Brewer H.M."/>
            <person name="Purvine S.O."/>
            <person name="Wright A.T."/>
            <person name="Boxma B."/>
            <person name="Van Alen T."/>
            <person name="Hackstein J.H."/>
            <person name="Baker S.E."/>
            <person name="Grigoriev I.V."/>
            <person name="O'Malley M.A."/>
        </authorList>
    </citation>
    <scope>NUCLEOTIDE SEQUENCE [LARGE SCALE GENOMIC DNA]</scope>
    <source>
        <strain evidence="4 5">G1</strain>
    </source>
</reference>
<evidence type="ECO:0000313" key="5">
    <source>
        <dbReference type="Proteomes" id="UP000193920"/>
    </source>
</evidence>
<gene>
    <name evidence="4" type="ORF">LY90DRAFT_429503</name>
</gene>
<dbReference type="Gene3D" id="1.25.40.20">
    <property type="entry name" value="Ankyrin repeat-containing domain"/>
    <property type="match status" value="1"/>
</dbReference>
<dbReference type="Proteomes" id="UP000193920">
    <property type="component" value="Unassembled WGS sequence"/>
</dbReference>
<keyword evidence="1" id="KW-0677">Repeat</keyword>
<name>A0A1Y2AM56_9FUNG</name>
<sequence>DKGHTPLIIAASVGDEKIVVLLLNHRNIDVNAECKNGCTALMYTIARGQNKVVELLLRHPKIDILSLKGAKGDNALIRAAKKGYFDVIEELLY</sequence>
<feature type="repeat" description="ANK" evidence="3">
    <location>
        <begin position="2"/>
        <end position="35"/>
    </location>
</feature>
<dbReference type="PROSITE" id="PS50088">
    <property type="entry name" value="ANK_REPEAT"/>
    <property type="match status" value="1"/>
</dbReference>
<dbReference type="PANTHER" id="PTHR24173:SF74">
    <property type="entry name" value="ANKYRIN REPEAT DOMAIN-CONTAINING PROTEIN 16"/>
    <property type="match status" value="1"/>
</dbReference>
<dbReference type="OrthoDB" id="2143442at2759"/>
<organism evidence="4 5">
    <name type="scientific">Neocallimastix californiae</name>
    <dbReference type="NCBI Taxonomy" id="1754190"/>
    <lineage>
        <taxon>Eukaryota</taxon>
        <taxon>Fungi</taxon>
        <taxon>Fungi incertae sedis</taxon>
        <taxon>Chytridiomycota</taxon>
        <taxon>Chytridiomycota incertae sedis</taxon>
        <taxon>Neocallimastigomycetes</taxon>
        <taxon>Neocallimastigales</taxon>
        <taxon>Neocallimastigaceae</taxon>
        <taxon>Neocallimastix</taxon>
    </lineage>
</organism>
<proteinExistence type="predicted"/>
<feature type="non-terminal residue" evidence="4">
    <location>
        <position position="1"/>
    </location>
</feature>
<evidence type="ECO:0000256" key="3">
    <source>
        <dbReference type="PROSITE-ProRule" id="PRU00023"/>
    </source>
</evidence>
<protein>
    <submittedName>
        <fullName evidence="4">Ankyrin</fullName>
    </submittedName>
</protein>
<evidence type="ECO:0000256" key="2">
    <source>
        <dbReference type="ARBA" id="ARBA00023043"/>
    </source>
</evidence>
<keyword evidence="5" id="KW-1185">Reference proteome</keyword>
<comment type="caution">
    <text evidence="4">The sequence shown here is derived from an EMBL/GenBank/DDBJ whole genome shotgun (WGS) entry which is preliminary data.</text>
</comment>
<accession>A0A1Y2AM56</accession>
<dbReference type="InterPro" id="IPR002110">
    <property type="entry name" value="Ankyrin_rpt"/>
</dbReference>
<keyword evidence="2 3" id="KW-0040">ANK repeat</keyword>
<dbReference type="Pfam" id="PF12796">
    <property type="entry name" value="Ank_2"/>
    <property type="match status" value="1"/>
</dbReference>
<dbReference type="SMART" id="SM00248">
    <property type="entry name" value="ANK"/>
    <property type="match status" value="2"/>
</dbReference>
<dbReference type="AlphaFoldDB" id="A0A1Y2AM56"/>
<dbReference type="PANTHER" id="PTHR24173">
    <property type="entry name" value="ANKYRIN REPEAT CONTAINING"/>
    <property type="match status" value="1"/>
</dbReference>
<dbReference type="InterPro" id="IPR036770">
    <property type="entry name" value="Ankyrin_rpt-contain_sf"/>
</dbReference>